<evidence type="ECO:0000313" key="3">
    <source>
        <dbReference type="Proteomes" id="UP000245921"/>
    </source>
</evidence>
<keyword evidence="3" id="KW-1185">Reference proteome</keyword>
<accession>A0AA45C8N8</accession>
<proteinExistence type="predicted"/>
<dbReference type="RefSeq" id="WP_109603794.1">
    <property type="nucleotide sequence ID" value="NZ_JAMHJO010000001.1"/>
</dbReference>
<feature type="transmembrane region" description="Helical" evidence="1">
    <location>
        <begin position="28"/>
        <end position="46"/>
    </location>
</feature>
<evidence type="ECO:0000256" key="1">
    <source>
        <dbReference type="SAM" id="Phobius"/>
    </source>
</evidence>
<keyword evidence="1" id="KW-0472">Membrane</keyword>
<feature type="transmembrane region" description="Helical" evidence="1">
    <location>
        <begin position="5"/>
        <end position="22"/>
    </location>
</feature>
<comment type="caution">
    <text evidence="2">The sequence shown here is derived from an EMBL/GenBank/DDBJ whole genome shotgun (WGS) entry which is preliminary data.</text>
</comment>
<dbReference type="AlphaFoldDB" id="A0AA45C8N8"/>
<dbReference type="Proteomes" id="UP000245921">
    <property type="component" value="Unassembled WGS sequence"/>
</dbReference>
<gene>
    <name evidence="2" type="ORF">C7380_10282</name>
</gene>
<protein>
    <submittedName>
        <fullName evidence="2">Uncharacterized protein</fullName>
    </submittedName>
</protein>
<sequence>MISGIISILIGGIILLGIVFKLTISFNVIIELIIGISLIVSGMRIFKKIKGEYIGSLLFGLILVMDAFKLFPEKLKFWPIVLLMIASYFIGYGLANILSSGKFLFKSKKHHEIEKNIMEFSDNNTNELKKISFDVDWTKFNLNSNNQDQLFKLKSEINKDIFRSNMDFKEDESALKLKNKLKVSNIKIPEKAFMNLKIKKQKEYEIKSNVSVSEIFFDLRDIYLKNMKLKSTASKIIIIPSEFTDSIIDLDLEITSLTVKLPKKVGLVLNHIGELNLKNFEGLFQRDDGSYISSNYSDANQIVYLNISSEMSRLGVQII</sequence>
<organism evidence="2 3">
    <name type="scientific">Oceanotoga teriensis</name>
    <dbReference type="NCBI Taxonomy" id="515440"/>
    <lineage>
        <taxon>Bacteria</taxon>
        <taxon>Thermotogati</taxon>
        <taxon>Thermotogota</taxon>
        <taxon>Thermotogae</taxon>
        <taxon>Petrotogales</taxon>
        <taxon>Petrotogaceae</taxon>
        <taxon>Oceanotoga</taxon>
    </lineage>
</organism>
<name>A0AA45C8N8_9BACT</name>
<keyword evidence="1" id="KW-1133">Transmembrane helix</keyword>
<feature type="transmembrane region" description="Helical" evidence="1">
    <location>
        <begin position="77"/>
        <end position="99"/>
    </location>
</feature>
<reference evidence="2 3" key="1">
    <citation type="submission" date="2018-05" db="EMBL/GenBank/DDBJ databases">
        <title>Genomic Encyclopedia of Type Strains, Phase IV (KMG-IV): sequencing the most valuable type-strain genomes for metagenomic binning, comparative biology and taxonomic classification.</title>
        <authorList>
            <person name="Goeker M."/>
        </authorList>
    </citation>
    <scope>NUCLEOTIDE SEQUENCE [LARGE SCALE GENOMIC DNA]</scope>
    <source>
        <strain evidence="2 3">DSM 24906</strain>
    </source>
</reference>
<keyword evidence="1" id="KW-0812">Transmembrane</keyword>
<dbReference type="EMBL" id="QGGI01000002">
    <property type="protein sequence ID" value="PWJ96171.1"/>
    <property type="molecule type" value="Genomic_DNA"/>
</dbReference>
<feature type="transmembrane region" description="Helical" evidence="1">
    <location>
        <begin position="53"/>
        <end position="71"/>
    </location>
</feature>
<evidence type="ECO:0000313" key="2">
    <source>
        <dbReference type="EMBL" id="PWJ96171.1"/>
    </source>
</evidence>